<name>A0A9W9CDZ7_9PLEO</name>
<dbReference type="AlphaFoldDB" id="A0A9W9CDZ7"/>
<dbReference type="Proteomes" id="UP001140513">
    <property type="component" value="Unassembled WGS sequence"/>
</dbReference>
<dbReference type="RefSeq" id="XP_056073972.1">
    <property type="nucleotide sequence ID" value="XM_056213664.1"/>
</dbReference>
<protein>
    <submittedName>
        <fullName evidence="1">Uncharacterized protein</fullName>
    </submittedName>
</protein>
<sequence length="394" mass="44450">MGNVLLVPKRSLNPGILRVNKQIYAESYEVMVKTNRFVHVCCTGGVHFVYMCVEHRVPMIVFESDADEKREETNSSQEAGGVTQRFRGYALRVTIGNSRQDWRELLPRSVFLEPANIIMLFEDVDKLCRAILRGDHRLDDYRMPLSLDIEVGPVVTRPPFQLQPLTEYFSSTKTQEYLLAPFRARIRGMPQTTISGSVDRMIAEAVEEEASRERYVDSVALLESWAAGQKYGWQRLVAGDTEGALAYWCDVTYQIEEAHRGSSWERLIQKGGPSFVARVAELYFALNLDVTDVGLAWMEKGKFDVLPGTKAAVTSLKSSMEEGFWGMELDWEPSQAQKVKWWSNFAKLMRLEGLGATIPFAVAAINAALSLSPEDAAVLSEKQNIEDWVTNFGL</sequence>
<evidence type="ECO:0000313" key="1">
    <source>
        <dbReference type="EMBL" id="KAJ4356846.1"/>
    </source>
</evidence>
<dbReference type="GeneID" id="80908413"/>
<keyword evidence="2" id="KW-1185">Reference proteome</keyword>
<reference evidence="1" key="1">
    <citation type="submission" date="2022-10" db="EMBL/GenBank/DDBJ databases">
        <title>Tapping the CABI collections for fungal endophytes: first genome assemblies for Collariella, Neodidymelliopsis, Ascochyta clinopodiicola, Didymella pomorum, Didymosphaeria variabile, Neocosmospora piperis and Neocucurbitaria cava.</title>
        <authorList>
            <person name="Hill R."/>
        </authorList>
    </citation>
    <scope>NUCLEOTIDE SEQUENCE</scope>
    <source>
        <strain evidence="1">IMI 356815</strain>
    </source>
</reference>
<gene>
    <name evidence="1" type="ORF">N0V89_004883</name>
</gene>
<evidence type="ECO:0000313" key="2">
    <source>
        <dbReference type="Proteomes" id="UP001140513"/>
    </source>
</evidence>
<dbReference type="OrthoDB" id="5229512at2759"/>
<organism evidence="1 2">
    <name type="scientific">Didymosphaeria variabile</name>
    <dbReference type="NCBI Taxonomy" id="1932322"/>
    <lineage>
        <taxon>Eukaryota</taxon>
        <taxon>Fungi</taxon>
        <taxon>Dikarya</taxon>
        <taxon>Ascomycota</taxon>
        <taxon>Pezizomycotina</taxon>
        <taxon>Dothideomycetes</taxon>
        <taxon>Pleosporomycetidae</taxon>
        <taxon>Pleosporales</taxon>
        <taxon>Massarineae</taxon>
        <taxon>Didymosphaeriaceae</taxon>
        <taxon>Didymosphaeria</taxon>
    </lineage>
</organism>
<accession>A0A9W9CDZ7</accession>
<comment type="caution">
    <text evidence="1">The sequence shown here is derived from an EMBL/GenBank/DDBJ whole genome shotgun (WGS) entry which is preliminary data.</text>
</comment>
<proteinExistence type="predicted"/>
<dbReference type="EMBL" id="JAPEUX010000003">
    <property type="protein sequence ID" value="KAJ4356846.1"/>
    <property type="molecule type" value="Genomic_DNA"/>
</dbReference>